<evidence type="ECO:0000313" key="3">
    <source>
        <dbReference type="Proteomes" id="UP000323067"/>
    </source>
</evidence>
<keyword evidence="1" id="KW-0472">Membrane</keyword>
<keyword evidence="1" id="KW-1133">Transmembrane helix</keyword>
<dbReference type="Proteomes" id="UP000323067">
    <property type="component" value="Chromosome vii"/>
</dbReference>
<feature type="transmembrane region" description="Helical" evidence="1">
    <location>
        <begin position="153"/>
        <end position="175"/>
    </location>
</feature>
<organism evidence="2 3">
    <name type="scientific">Cordyceps militaris</name>
    <name type="common">Caterpillar fungus</name>
    <name type="synonym">Clavaria militaris</name>
    <dbReference type="NCBI Taxonomy" id="73501"/>
    <lineage>
        <taxon>Eukaryota</taxon>
        <taxon>Fungi</taxon>
        <taxon>Dikarya</taxon>
        <taxon>Ascomycota</taxon>
        <taxon>Pezizomycotina</taxon>
        <taxon>Sordariomycetes</taxon>
        <taxon>Hypocreomycetidae</taxon>
        <taxon>Hypocreales</taxon>
        <taxon>Cordycipitaceae</taxon>
        <taxon>Cordyceps</taxon>
    </lineage>
</organism>
<dbReference type="VEuPathDB" id="FungiDB:A9K55_007480"/>
<feature type="transmembrane region" description="Helical" evidence="1">
    <location>
        <begin position="78"/>
        <end position="99"/>
    </location>
</feature>
<accession>A0A2H4SK27</accession>
<proteinExistence type="predicted"/>
<dbReference type="AlphaFoldDB" id="A0A2H4SK27"/>
<dbReference type="EMBL" id="CP023324">
    <property type="protein sequence ID" value="ATY63466.1"/>
    <property type="molecule type" value="Genomic_DNA"/>
</dbReference>
<feature type="transmembrane region" description="Helical" evidence="1">
    <location>
        <begin position="48"/>
        <end position="72"/>
    </location>
</feature>
<gene>
    <name evidence="2" type="ORF">A9K55_007480</name>
</gene>
<reference evidence="2 3" key="1">
    <citation type="journal article" date="2017" name="BMC Genomics">
        <title>Chromosome level assembly and secondary metabolite potential of the parasitic fungus Cordyceps militaris.</title>
        <authorList>
            <person name="Kramer G.J."/>
            <person name="Nodwell J.R."/>
        </authorList>
    </citation>
    <scope>NUCLEOTIDE SEQUENCE [LARGE SCALE GENOMIC DNA]</scope>
    <source>
        <strain evidence="2 3">ATCC 34164</strain>
    </source>
</reference>
<name>A0A2H4SK27_CORMI</name>
<dbReference type="VEuPathDB" id="FungiDB:CCM_00124"/>
<evidence type="ECO:0008006" key="4">
    <source>
        <dbReference type="Google" id="ProtNLM"/>
    </source>
</evidence>
<keyword evidence="1" id="KW-0812">Transmembrane</keyword>
<sequence>MAAPPALGALGLTFTVMRAMQFIGLVVIIGLSSSFVADIVASSYTAPPALIGTLVIACLAEVYVIISYILYWDSLLPLLIATAADFLCLIAGIVVACVVGKPVSYLNCNAFPVKGGNAAVFLNSLFANVKRLESNTFEWVGPSKPSCLQLKSIWGISIALCALFTLSTATTACLWRRLKGGARPPPKDLE</sequence>
<dbReference type="OrthoDB" id="5366688at2759"/>
<evidence type="ECO:0000256" key="1">
    <source>
        <dbReference type="SAM" id="Phobius"/>
    </source>
</evidence>
<evidence type="ECO:0000313" key="2">
    <source>
        <dbReference type="EMBL" id="ATY63466.1"/>
    </source>
</evidence>
<protein>
    <recommendedName>
        <fullName evidence="4">Membrane-associating domain-containing protein</fullName>
    </recommendedName>
</protein>